<feature type="transmembrane region" description="Helical" evidence="2">
    <location>
        <begin position="16"/>
        <end position="37"/>
    </location>
</feature>
<feature type="transmembrane region" description="Helical" evidence="2">
    <location>
        <begin position="708"/>
        <end position="741"/>
    </location>
</feature>
<keyword evidence="2" id="KW-1133">Transmembrane helix</keyword>
<organism evidence="3 4">
    <name type="scientific">Sphagnum troendelagicum</name>
    <dbReference type="NCBI Taxonomy" id="128251"/>
    <lineage>
        <taxon>Eukaryota</taxon>
        <taxon>Viridiplantae</taxon>
        <taxon>Streptophyta</taxon>
        <taxon>Embryophyta</taxon>
        <taxon>Bryophyta</taxon>
        <taxon>Sphagnophytina</taxon>
        <taxon>Sphagnopsida</taxon>
        <taxon>Sphagnales</taxon>
        <taxon>Sphagnaceae</taxon>
        <taxon>Sphagnum</taxon>
    </lineage>
</organism>
<feature type="transmembrane region" description="Helical" evidence="2">
    <location>
        <begin position="108"/>
        <end position="133"/>
    </location>
</feature>
<dbReference type="InterPro" id="IPR029052">
    <property type="entry name" value="Metallo-depent_PP-like"/>
</dbReference>
<evidence type="ECO:0000256" key="1">
    <source>
        <dbReference type="SAM" id="MobiDB-lite"/>
    </source>
</evidence>
<keyword evidence="2" id="KW-0812">Transmembrane</keyword>
<proteinExistence type="predicted"/>
<gene>
    <name evidence="3" type="ORF">CSSPTR1EN2_LOCUS727</name>
</gene>
<dbReference type="Proteomes" id="UP001497512">
    <property type="component" value="Chromosome 1"/>
</dbReference>
<evidence type="ECO:0008006" key="5">
    <source>
        <dbReference type="Google" id="ProtNLM"/>
    </source>
</evidence>
<dbReference type="PANTHER" id="PTHR34211">
    <property type="entry name" value="CALCINEURIN-LIKE METALLO-PHOSPHOESTERASE SUPERFAMILY PROTEIN"/>
    <property type="match status" value="1"/>
</dbReference>
<accession>A0ABP0T994</accession>
<feature type="transmembrane region" description="Helical" evidence="2">
    <location>
        <begin position="49"/>
        <end position="66"/>
    </location>
</feature>
<evidence type="ECO:0000313" key="3">
    <source>
        <dbReference type="EMBL" id="CAK9190177.1"/>
    </source>
</evidence>
<evidence type="ECO:0000313" key="4">
    <source>
        <dbReference type="Proteomes" id="UP001497512"/>
    </source>
</evidence>
<dbReference type="SUPFAM" id="SSF56300">
    <property type="entry name" value="Metallo-dependent phosphatases"/>
    <property type="match status" value="1"/>
</dbReference>
<name>A0ABP0T994_9BRYO</name>
<evidence type="ECO:0000256" key="2">
    <source>
        <dbReference type="SAM" id="Phobius"/>
    </source>
</evidence>
<keyword evidence="4" id="KW-1185">Reference proteome</keyword>
<feature type="transmembrane region" description="Helical" evidence="2">
    <location>
        <begin position="862"/>
        <end position="889"/>
    </location>
</feature>
<feature type="region of interest" description="Disordered" evidence="1">
    <location>
        <begin position="993"/>
        <end position="1013"/>
    </location>
</feature>
<keyword evidence="2" id="KW-0472">Membrane</keyword>
<feature type="transmembrane region" description="Helical" evidence="2">
    <location>
        <begin position="145"/>
        <end position="167"/>
    </location>
</feature>
<dbReference type="PANTHER" id="PTHR34211:SF3">
    <property type="entry name" value="CALCINEURIN-LIKE METALLO-PHOSPHOESTERASE SUPERFAMILY PROTEIN"/>
    <property type="match status" value="1"/>
</dbReference>
<feature type="transmembrane region" description="Helical" evidence="2">
    <location>
        <begin position="670"/>
        <end position="688"/>
    </location>
</feature>
<dbReference type="EMBL" id="OZ019893">
    <property type="protein sequence ID" value="CAK9190177.1"/>
    <property type="molecule type" value="Genomic_DNA"/>
</dbReference>
<feature type="transmembrane region" description="Helical" evidence="2">
    <location>
        <begin position="78"/>
        <end position="96"/>
    </location>
</feature>
<sequence length="1482" mass="167046">MLTHEYPYPHEHSRHALMAVLVTSLFFISTDNMHLVLHKLDKNIKWWSIYAFLLGFFYFFSSPFLGRTIEPSYSNFSRWYVAWLLIAALYHLPSFHSMGVDIRMNLSLFFTLFLASFLVLTLFHITFWGLWYLGLAAPPVGKRPALLTIIQNSVVLSIACCVFYSHCGNEPTQPLRFSSTLHLSDMTSQQSDEHDFAVNVTSSFWGWNAQLVKEQVCQKWLAPVGSAEDYPVFSKWVLYGEVVCYEGCVGPSAHISPVYSLWATFIGLDIANYVVERSTGWALTHLSLNGAQSNTSTAPKFLDMVPWYSGTSADLFKTAFDLLVSVTLFLGRFDMRTMQAAMTQAQQHGKQDGLLYKHLSKRKELWLDFMADTGDGGNSTYSIARLLAQPFLCVTDEKCCQYHHLPRSNLLLVGGDLAYPNPSTFSYERRLFQPFQYALQPPAWYRPEHIAVQKPELPEGVDSLEHFDAPQCFAIPGNHDWFDGLDTFMRYICHRSWLGGWLLPQQKSYFALHLPHGWWVFGLDQALHGDIDIFQFKYFSDIAREEVGEHESVILLTHEPNWLLDWYWGSSTGRNVSHLIDEHLKGRCRLRLAGDLHHYMRHSVVPGTKASVEHLLVNGSGGAFLHPTHVFAGFRQFQGSCYDTLAAYPSMQDSRKIAWGNILKFRRKNWRFDVIGGLMYFILVFSMFPQCELDGVLQDVTMEGHMKAFWVTMGQAFVQMLGHSYVSVVVTLVLLMLAILFVPVKVSRRKRIVIGFLHVSAHLTAAMILMLLLEICVETCVRHNLLGDTGYHSLYQWYNSKEGQHFPDPTGLKARIEYWSFGLYPACIKYLMAAFDVPEVMAVTRSSVCKNGMNSLPRGFVLVYYCSVFLYYWILSCPVVSLVFGSYLYTCINWFHLHFDEAFSSLRIANFKSFSRCHITMGGDLQIFTLAIDKVPKEWALDPHWEAEQACQQEVASHDREFPSQWTPVGLYRERNCNVRIIDHFVIEKRPGQTVEATPSKTESDAYDSDDDSVVPQVDSGQADLLDLKAEDFMVNCSGNSKSASATGAYGQDAEIDGSLNWFIAGGGEKIPWASSKEDGKGFDYGIDLGVEHSMNLSNETTIDLRNEPAISLSEGFGNDLSVEPMLTLSFKHPDLDSPDKGRSIKPTISLLNGGLGNDLNVEPMLTLRLDPSAQDLEEDSWGEPTAITLSKGFGDDLNVETMLTLRFSPSLHDLVKEDQDHVTMNLSEGFDLSTKSTLALRLEQPPPLDVEDDQNDHVTSLSEGFDLSTESVFALRLEPPPLNVEEDQNDHVTSLSENSNLSTEFVLHASRLEMAPHFDVEAEDRDDHVISLSEGSNSNIEHALHALKLELLPPLDVETEDQDEHITSLIEGFDLSTGHALQSLRLEVLPPLEMEVEDQDDRVTSSSEGSELSTKHALHALNLELQPRLNVEEDGSDNSLNHVESSMDDLSNNVAINLVVNHDLGIDNECVVIITVVACSH</sequence>
<protein>
    <recommendedName>
        <fullName evidence="5">Calcineurin-like phosphoesterase domain-containing protein</fullName>
    </recommendedName>
</protein>
<reference evidence="3 4" key="1">
    <citation type="submission" date="2024-02" db="EMBL/GenBank/DDBJ databases">
        <authorList>
            <consortium name="ELIXIR-Norway"/>
            <consortium name="Elixir Norway"/>
        </authorList>
    </citation>
    <scope>NUCLEOTIDE SEQUENCE [LARGE SCALE GENOMIC DNA]</scope>
</reference>